<evidence type="ECO:0000256" key="2">
    <source>
        <dbReference type="ARBA" id="ARBA00022475"/>
    </source>
</evidence>
<comment type="caution">
    <text evidence="9">The sequence shown here is derived from an EMBL/GenBank/DDBJ whole genome shotgun (WGS) entry which is preliminary data.</text>
</comment>
<dbReference type="InterPro" id="IPR039448">
    <property type="entry name" value="Beta_helix"/>
</dbReference>
<feature type="transmembrane region" description="Helical" evidence="6">
    <location>
        <begin position="227"/>
        <end position="249"/>
    </location>
</feature>
<feature type="transmembrane region" description="Helical" evidence="6">
    <location>
        <begin position="197"/>
        <end position="215"/>
    </location>
</feature>
<dbReference type="Pfam" id="PF13229">
    <property type="entry name" value="Beta_helix"/>
    <property type="match status" value="1"/>
</dbReference>
<evidence type="ECO:0008006" key="10">
    <source>
        <dbReference type="Google" id="ProtNLM"/>
    </source>
</evidence>
<sequence length="268" mass="29416">YASGIKYVKIEYLKVNGSPSGTNNGINVQSENASNIIIQHCEVTATSNNGIFFQHTNNFTVDSCTVWNIPNSGIVVYGSQTYQASNGVIRNNTIFNVESNDGITLHRDSSGYNVGSNHFLENNVGSNCAEQAFDITAGNNITIVNCEGYGNSDSSIAVGHEASNVWIDRFYSHDEIGIRKVLGASESGIAVLLSKQFIKWVLIANIFAWPTAYFIMNKWLQSFAYRINIGVWMFVLLAVLAVGIALITVSYQAFKAARANPIDSLRYE</sequence>
<gene>
    <name evidence="9" type="ORF">S01H4_50608</name>
</gene>
<feature type="domain" description="ABC3 transporter permease C-terminal" evidence="7">
    <location>
        <begin position="165"/>
        <end position="261"/>
    </location>
</feature>
<evidence type="ECO:0000256" key="1">
    <source>
        <dbReference type="ARBA" id="ARBA00004651"/>
    </source>
</evidence>
<evidence type="ECO:0000256" key="5">
    <source>
        <dbReference type="ARBA" id="ARBA00023136"/>
    </source>
</evidence>
<organism evidence="9">
    <name type="scientific">marine sediment metagenome</name>
    <dbReference type="NCBI Taxonomy" id="412755"/>
    <lineage>
        <taxon>unclassified sequences</taxon>
        <taxon>metagenomes</taxon>
        <taxon>ecological metagenomes</taxon>
    </lineage>
</organism>
<name>X1C8S6_9ZZZZ</name>
<dbReference type="InterPro" id="IPR006626">
    <property type="entry name" value="PbH1"/>
</dbReference>
<dbReference type="SUPFAM" id="SSF51126">
    <property type="entry name" value="Pectin lyase-like"/>
    <property type="match status" value="1"/>
</dbReference>
<evidence type="ECO:0000259" key="7">
    <source>
        <dbReference type="Pfam" id="PF02687"/>
    </source>
</evidence>
<keyword evidence="5 6" id="KW-0472">Membrane</keyword>
<dbReference type="Pfam" id="PF02687">
    <property type="entry name" value="FtsX"/>
    <property type="match status" value="1"/>
</dbReference>
<proteinExistence type="predicted"/>
<evidence type="ECO:0000256" key="4">
    <source>
        <dbReference type="ARBA" id="ARBA00022989"/>
    </source>
</evidence>
<keyword evidence="4 6" id="KW-1133">Transmembrane helix</keyword>
<dbReference type="GO" id="GO:0005886">
    <property type="term" value="C:plasma membrane"/>
    <property type="evidence" value="ECO:0007669"/>
    <property type="project" value="UniProtKB-SubCell"/>
</dbReference>
<dbReference type="InterPro" id="IPR011050">
    <property type="entry name" value="Pectin_lyase_fold/virulence"/>
</dbReference>
<keyword evidence="3 6" id="KW-0812">Transmembrane</keyword>
<reference evidence="9" key="1">
    <citation type="journal article" date="2014" name="Front. Microbiol.">
        <title>High frequency of phylogenetically diverse reductive dehalogenase-homologous genes in deep subseafloor sedimentary metagenomes.</title>
        <authorList>
            <person name="Kawai M."/>
            <person name="Futagami T."/>
            <person name="Toyoda A."/>
            <person name="Takaki Y."/>
            <person name="Nishi S."/>
            <person name="Hori S."/>
            <person name="Arai W."/>
            <person name="Tsubouchi T."/>
            <person name="Morono Y."/>
            <person name="Uchiyama I."/>
            <person name="Ito T."/>
            <person name="Fujiyama A."/>
            <person name="Inagaki F."/>
            <person name="Takami H."/>
        </authorList>
    </citation>
    <scope>NUCLEOTIDE SEQUENCE</scope>
    <source>
        <strain evidence="9">Expedition CK06-06</strain>
    </source>
</reference>
<dbReference type="Gene3D" id="2.160.20.10">
    <property type="entry name" value="Single-stranded right-handed beta-helix, Pectin lyase-like"/>
    <property type="match status" value="1"/>
</dbReference>
<dbReference type="SMART" id="SM00710">
    <property type="entry name" value="PbH1"/>
    <property type="match status" value="6"/>
</dbReference>
<dbReference type="AlphaFoldDB" id="X1C8S6"/>
<evidence type="ECO:0000256" key="3">
    <source>
        <dbReference type="ARBA" id="ARBA00022692"/>
    </source>
</evidence>
<evidence type="ECO:0000259" key="8">
    <source>
        <dbReference type="Pfam" id="PF13229"/>
    </source>
</evidence>
<protein>
    <recommendedName>
        <fullName evidence="10">Right handed beta helix domain-containing protein</fullName>
    </recommendedName>
</protein>
<feature type="non-terminal residue" evidence="9">
    <location>
        <position position="1"/>
    </location>
</feature>
<dbReference type="InterPro" id="IPR012334">
    <property type="entry name" value="Pectin_lyas_fold"/>
</dbReference>
<feature type="domain" description="Right handed beta helix" evidence="8">
    <location>
        <begin position="3"/>
        <end position="85"/>
    </location>
</feature>
<accession>X1C8S6</accession>
<comment type="subcellular location">
    <subcellularLocation>
        <location evidence="1">Cell membrane</location>
        <topology evidence="1">Multi-pass membrane protein</topology>
    </subcellularLocation>
</comment>
<evidence type="ECO:0000256" key="6">
    <source>
        <dbReference type="SAM" id="Phobius"/>
    </source>
</evidence>
<evidence type="ECO:0000313" key="9">
    <source>
        <dbReference type="EMBL" id="GAG92813.1"/>
    </source>
</evidence>
<keyword evidence="2" id="KW-1003">Cell membrane</keyword>
<dbReference type="InterPro" id="IPR003838">
    <property type="entry name" value="ABC3_permease_C"/>
</dbReference>
<dbReference type="EMBL" id="BART01028750">
    <property type="protein sequence ID" value="GAG92813.1"/>
    <property type="molecule type" value="Genomic_DNA"/>
</dbReference>